<dbReference type="EMBL" id="CP030750">
    <property type="protein sequence ID" value="AXA25685.1"/>
    <property type="molecule type" value="Genomic_DNA"/>
</dbReference>
<sequence length="149" mass="16603">MKKEDFQIDADQFPRELGVAKFAIKGAIEKLERMVEHWVDLGQNYLGKAVSFTSVPDKCRVDGEALQKKFTILYAPLSREANGVLEVVIRTDSFVTGEAFTVGRFLLKPDGAVLSPEGEELINRDDPEWSYKVMVAIVKRVLATPASEA</sequence>
<dbReference type="AlphaFoldDB" id="A0AAD0PFD5"/>
<protein>
    <submittedName>
        <fullName evidence="1">Uncharacterized protein</fullName>
    </submittedName>
</protein>
<gene>
    <name evidence="1" type="ORF">C1S65_16765</name>
</gene>
<reference evidence="1 2" key="1">
    <citation type="submission" date="2018-06" db="EMBL/GenBank/DDBJ databases">
        <title>The genome of Pseudomonas putida NX-1, a lignin degrader.</title>
        <authorList>
            <person name="Xu Z."/>
        </authorList>
    </citation>
    <scope>NUCLEOTIDE SEQUENCE [LARGE SCALE GENOMIC DNA]</scope>
    <source>
        <strain evidence="1 2">NX-1</strain>
    </source>
</reference>
<evidence type="ECO:0000313" key="1">
    <source>
        <dbReference type="EMBL" id="AXA25685.1"/>
    </source>
</evidence>
<dbReference type="RefSeq" id="WP_112898656.1">
    <property type="nucleotide sequence ID" value="NZ_CP030750.1"/>
</dbReference>
<accession>A0AAD0PFD5</accession>
<dbReference type="Proteomes" id="UP000251617">
    <property type="component" value="Chromosome"/>
</dbReference>
<evidence type="ECO:0000313" key="2">
    <source>
        <dbReference type="Proteomes" id="UP000251617"/>
    </source>
</evidence>
<organism evidence="1 2">
    <name type="scientific">Pseudomonas putida</name>
    <name type="common">Arthrobacter siderocapsulatus</name>
    <dbReference type="NCBI Taxonomy" id="303"/>
    <lineage>
        <taxon>Bacteria</taxon>
        <taxon>Pseudomonadati</taxon>
        <taxon>Pseudomonadota</taxon>
        <taxon>Gammaproteobacteria</taxon>
        <taxon>Pseudomonadales</taxon>
        <taxon>Pseudomonadaceae</taxon>
        <taxon>Pseudomonas</taxon>
    </lineage>
</organism>
<name>A0AAD0PFD5_PSEPU</name>
<proteinExistence type="predicted"/>